<keyword evidence="1" id="KW-0732">Signal</keyword>
<keyword evidence="4" id="KW-1185">Reference proteome</keyword>
<gene>
    <name evidence="3" type="ORF">DENIS_4414</name>
</gene>
<dbReference type="PANTHER" id="PTHR32234">
    <property type="entry name" value="THIOL:DISULFIDE INTERCHANGE PROTEIN DSBD"/>
    <property type="match status" value="1"/>
</dbReference>
<name>A0A401G2G2_9BACT</name>
<dbReference type="Gene3D" id="3.40.30.10">
    <property type="entry name" value="Glutaredoxin"/>
    <property type="match status" value="1"/>
</dbReference>
<reference evidence="4" key="2">
    <citation type="submission" date="2019-01" db="EMBL/GenBank/DDBJ databases">
        <title>Genome sequence of Desulfonema ishimotonii strain Tokyo 01.</title>
        <authorList>
            <person name="Fukui M."/>
        </authorList>
    </citation>
    <scope>NUCLEOTIDE SEQUENCE [LARGE SCALE GENOMIC DNA]</scope>
    <source>
        <strain evidence="4">Tokyo 01</strain>
    </source>
</reference>
<dbReference type="Pfam" id="PF13098">
    <property type="entry name" value="Thioredoxin_2"/>
    <property type="match status" value="1"/>
</dbReference>
<comment type="caution">
    <text evidence="3">The sequence shown here is derived from an EMBL/GenBank/DDBJ whole genome shotgun (WGS) entry which is preliminary data.</text>
</comment>
<evidence type="ECO:0000313" key="3">
    <source>
        <dbReference type="EMBL" id="GBC63420.1"/>
    </source>
</evidence>
<protein>
    <submittedName>
        <fullName evidence="3">Thioredoxin family protein</fullName>
    </submittedName>
</protein>
<proteinExistence type="predicted"/>
<dbReference type="InterPro" id="IPR036249">
    <property type="entry name" value="Thioredoxin-like_sf"/>
</dbReference>
<evidence type="ECO:0000256" key="1">
    <source>
        <dbReference type="SAM" id="SignalP"/>
    </source>
</evidence>
<reference evidence="4" key="1">
    <citation type="submission" date="2017-11" db="EMBL/GenBank/DDBJ databases">
        <authorList>
            <person name="Watanabe M."/>
            <person name="Kojima H."/>
        </authorList>
    </citation>
    <scope>NUCLEOTIDE SEQUENCE [LARGE SCALE GENOMIC DNA]</scope>
    <source>
        <strain evidence="4">Tokyo 01</strain>
    </source>
</reference>
<dbReference type="OrthoDB" id="9811036at2"/>
<dbReference type="Proteomes" id="UP000288096">
    <property type="component" value="Unassembled WGS sequence"/>
</dbReference>
<evidence type="ECO:0000313" key="4">
    <source>
        <dbReference type="Proteomes" id="UP000288096"/>
    </source>
</evidence>
<dbReference type="SUPFAM" id="SSF52833">
    <property type="entry name" value="Thioredoxin-like"/>
    <property type="match status" value="1"/>
</dbReference>
<dbReference type="PROSITE" id="PS51352">
    <property type="entry name" value="THIOREDOXIN_2"/>
    <property type="match status" value="1"/>
</dbReference>
<accession>A0A401G2G2</accession>
<evidence type="ECO:0000259" key="2">
    <source>
        <dbReference type="PROSITE" id="PS51352"/>
    </source>
</evidence>
<dbReference type="AlphaFoldDB" id="A0A401G2G2"/>
<sequence length="169" mass="19274">MKLRSVFGILITLLLIGANIQTVRADDPPPADKVTAVAPDSPAIRWYAYQEGIDRGKHEKKKVFINFYADWCRYCKVMEQKTFKDDGVIAYLNDNFISVRVNSDKNKKLAADYNITGLPLSWFVSEAGENIGSQPGYIPPNMLLPLLKYIHTDSYKTMNFKKFMENEKA</sequence>
<dbReference type="PANTHER" id="PTHR32234:SF0">
    <property type="entry name" value="THIOL:DISULFIDE INTERCHANGE PROTEIN DSBD"/>
    <property type="match status" value="1"/>
</dbReference>
<dbReference type="InterPro" id="IPR012336">
    <property type="entry name" value="Thioredoxin-like_fold"/>
</dbReference>
<dbReference type="GO" id="GO:0015035">
    <property type="term" value="F:protein-disulfide reductase activity"/>
    <property type="evidence" value="ECO:0007669"/>
    <property type="project" value="TreeGrafter"/>
</dbReference>
<organism evidence="3 4">
    <name type="scientific">Desulfonema ishimotonii</name>
    <dbReference type="NCBI Taxonomy" id="45657"/>
    <lineage>
        <taxon>Bacteria</taxon>
        <taxon>Pseudomonadati</taxon>
        <taxon>Thermodesulfobacteriota</taxon>
        <taxon>Desulfobacteria</taxon>
        <taxon>Desulfobacterales</taxon>
        <taxon>Desulfococcaceae</taxon>
        <taxon>Desulfonema</taxon>
    </lineage>
</organism>
<dbReference type="InterPro" id="IPR013766">
    <property type="entry name" value="Thioredoxin_domain"/>
</dbReference>
<dbReference type="EMBL" id="BEXT01000001">
    <property type="protein sequence ID" value="GBC63420.1"/>
    <property type="molecule type" value="Genomic_DNA"/>
</dbReference>
<feature type="signal peptide" evidence="1">
    <location>
        <begin position="1"/>
        <end position="25"/>
    </location>
</feature>
<dbReference type="GO" id="GO:0045454">
    <property type="term" value="P:cell redox homeostasis"/>
    <property type="evidence" value="ECO:0007669"/>
    <property type="project" value="TreeGrafter"/>
</dbReference>
<dbReference type="RefSeq" id="WP_124330487.1">
    <property type="nucleotide sequence ID" value="NZ_BEXT01000001.1"/>
</dbReference>
<feature type="chain" id="PRO_5019259084" evidence="1">
    <location>
        <begin position="26"/>
        <end position="169"/>
    </location>
</feature>
<feature type="domain" description="Thioredoxin" evidence="2">
    <location>
        <begin position="23"/>
        <end position="152"/>
    </location>
</feature>